<accession>A0A6S7EC07</accession>
<feature type="transmembrane region" description="Helical" evidence="1">
    <location>
        <begin position="101"/>
        <end position="122"/>
    </location>
</feature>
<evidence type="ECO:0000313" key="3">
    <source>
        <dbReference type="Proteomes" id="UP000494122"/>
    </source>
</evidence>
<sequence length="158" mass="17688">MTTCHFSPSRLAFYPDSLRDVYEASPQGWPDDGVEVSPELYERLYSEHLQGRVFCAGPDGEPMTKEPDPPSPEQVAATERAWRGSQLDATDALVQHQLARFYVLGPSILLAGVPAWWVLGAYMQWMSRIREIGVVAWVKEVLALLPWGRTRGEGGAWT</sequence>
<dbReference type="Proteomes" id="UP000494122">
    <property type="component" value="Unassembled WGS sequence"/>
</dbReference>
<dbReference type="RefSeq" id="WP_175183398.1">
    <property type="nucleotide sequence ID" value="NZ_CADILE010000014.1"/>
</dbReference>
<evidence type="ECO:0000256" key="1">
    <source>
        <dbReference type="SAM" id="Phobius"/>
    </source>
</evidence>
<organism evidence="2 3">
    <name type="scientific">Achromobacter ruhlandii</name>
    <dbReference type="NCBI Taxonomy" id="72557"/>
    <lineage>
        <taxon>Bacteria</taxon>
        <taxon>Pseudomonadati</taxon>
        <taxon>Pseudomonadota</taxon>
        <taxon>Betaproteobacteria</taxon>
        <taxon>Burkholderiales</taxon>
        <taxon>Alcaligenaceae</taxon>
        <taxon>Achromobacter</taxon>
    </lineage>
</organism>
<gene>
    <name evidence="2" type="ORF">LMG3328_04545</name>
</gene>
<evidence type="ECO:0000313" key="2">
    <source>
        <dbReference type="EMBL" id="CAB3906003.1"/>
    </source>
</evidence>
<name>A0A6S7EC07_9BURK</name>
<reference evidence="2 3" key="1">
    <citation type="submission" date="2020-04" db="EMBL/GenBank/DDBJ databases">
        <authorList>
            <person name="De Canck E."/>
        </authorList>
    </citation>
    <scope>NUCLEOTIDE SEQUENCE [LARGE SCALE GENOMIC DNA]</scope>
    <source>
        <strain evidence="2 3">LMG 3328</strain>
    </source>
</reference>
<dbReference type="AlphaFoldDB" id="A0A6S7EC07"/>
<proteinExistence type="predicted"/>
<protein>
    <submittedName>
        <fullName evidence="2">Uncharacterized protein</fullName>
    </submittedName>
</protein>
<keyword evidence="1" id="KW-0812">Transmembrane</keyword>
<keyword evidence="1" id="KW-1133">Transmembrane helix</keyword>
<keyword evidence="1" id="KW-0472">Membrane</keyword>
<dbReference type="EMBL" id="CADILE010000014">
    <property type="protein sequence ID" value="CAB3906003.1"/>
    <property type="molecule type" value="Genomic_DNA"/>
</dbReference>